<reference evidence="10 11" key="1">
    <citation type="submission" date="2016-10" db="EMBL/GenBank/DDBJ databases">
        <authorList>
            <person name="de Groot N.N."/>
        </authorList>
    </citation>
    <scope>NUCLEOTIDE SEQUENCE [LARGE SCALE GENOMIC DNA]</scope>
    <source>
        <strain evidence="10 11">DSM 21741</strain>
    </source>
</reference>
<feature type="active site" evidence="7 8">
    <location>
        <position position="141"/>
    </location>
</feature>
<dbReference type="GO" id="GO:0004252">
    <property type="term" value="F:serine-type endopeptidase activity"/>
    <property type="evidence" value="ECO:0007669"/>
    <property type="project" value="UniProtKB-UniRule"/>
</dbReference>
<dbReference type="Pfam" id="PF00574">
    <property type="entry name" value="CLP_protease"/>
    <property type="match status" value="1"/>
</dbReference>
<evidence type="ECO:0000256" key="9">
    <source>
        <dbReference type="RuleBase" id="RU003567"/>
    </source>
</evidence>
<comment type="subcellular location">
    <subcellularLocation>
        <location evidence="7">Cytoplasm</location>
    </subcellularLocation>
</comment>
<dbReference type="InterPro" id="IPR001907">
    <property type="entry name" value="ClpP"/>
</dbReference>
<dbReference type="InterPro" id="IPR023562">
    <property type="entry name" value="ClpP/TepA"/>
</dbReference>
<protein>
    <recommendedName>
        <fullName evidence="7 9">ATP-dependent Clp protease proteolytic subunit</fullName>
        <ecNumber evidence="7">3.4.21.92</ecNumber>
    </recommendedName>
    <alternativeName>
        <fullName evidence="7">Endopeptidase Clp</fullName>
    </alternativeName>
</protein>
<keyword evidence="4 7" id="KW-0378">Hydrolase</keyword>
<feature type="active site" description="Nucleophile" evidence="7">
    <location>
        <position position="116"/>
    </location>
</feature>
<evidence type="ECO:0000313" key="11">
    <source>
        <dbReference type="Proteomes" id="UP000199092"/>
    </source>
</evidence>
<sequence length="222" mass="24203">MLRGRFVDVNAHSEYPGQAGVIQPRAASRNGIGLDDNVYQALLQNRIIFLGSEVRDENANAICAQMLLLNAEDPHRDIYLYINSPGGSVDSGMAIYDTMNWISNDVATVAMGLAASMGQFLLCAGTKGKRYALPHSRIMMHQPSGGLGGTASDIRIQAEQSLHIKTVMQKLIAEHTGQTLEQIEADSDRDRWFTAEDALKYGQIDHVYASAAQIPSSQAPNQ</sequence>
<keyword evidence="5 7" id="KW-0720">Serine protease</keyword>
<dbReference type="PANTHER" id="PTHR10381">
    <property type="entry name" value="ATP-DEPENDENT CLP PROTEASE PROTEOLYTIC SUBUNIT"/>
    <property type="match status" value="1"/>
</dbReference>
<evidence type="ECO:0000256" key="4">
    <source>
        <dbReference type="ARBA" id="ARBA00022801"/>
    </source>
</evidence>
<dbReference type="CDD" id="cd07017">
    <property type="entry name" value="S14_ClpP_2"/>
    <property type="match status" value="1"/>
</dbReference>
<dbReference type="EC" id="3.4.21.92" evidence="7"/>
<dbReference type="GO" id="GO:0005737">
    <property type="term" value="C:cytoplasm"/>
    <property type="evidence" value="ECO:0007669"/>
    <property type="project" value="UniProtKB-SubCell"/>
</dbReference>
<comment type="subunit">
    <text evidence="7">Fourteen ClpP subunits assemble into 2 heptameric rings which stack back to back to give a disk-like structure with a central cavity, resembling the structure of eukaryotic proteasomes.</text>
</comment>
<dbReference type="GO" id="GO:0004176">
    <property type="term" value="F:ATP-dependent peptidase activity"/>
    <property type="evidence" value="ECO:0007669"/>
    <property type="project" value="InterPro"/>
</dbReference>
<organism evidence="10 11">
    <name type="scientific">Friedmanniella luteola</name>
    <dbReference type="NCBI Taxonomy" id="546871"/>
    <lineage>
        <taxon>Bacteria</taxon>
        <taxon>Bacillati</taxon>
        <taxon>Actinomycetota</taxon>
        <taxon>Actinomycetes</taxon>
        <taxon>Propionibacteriales</taxon>
        <taxon>Nocardioidaceae</taxon>
        <taxon>Friedmanniella</taxon>
    </lineage>
</organism>
<evidence type="ECO:0000256" key="7">
    <source>
        <dbReference type="HAMAP-Rule" id="MF_00444"/>
    </source>
</evidence>
<dbReference type="InterPro" id="IPR029045">
    <property type="entry name" value="ClpP/crotonase-like_dom_sf"/>
</dbReference>
<evidence type="ECO:0000256" key="2">
    <source>
        <dbReference type="ARBA" id="ARBA00022490"/>
    </source>
</evidence>
<keyword evidence="3 7" id="KW-0645">Protease</keyword>
<comment type="similarity">
    <text evidence="1 7 9">Belongs to the peptidase S14 family.</text>
</comment>
<dbReference type="HAMAP" id="MF_00444">
    <property type="entry name" value="ClpP"/>
    <property type="match status" value="1"/>
</dbReference>
<dbReference type="PRINTS" id="PR00127">
    <property type="entry name" value="CLPPROTEASEP"/>
</dbReference>
<evidence type="ECO:0000256" key="5">
    <source>
        <dbReference type="ARBA" id="ARBA00022825"/>
    </source>
</evidence>
<dbReference type="PANTHER" id="PTHR10381:SF70">
    <property type="entry name" value="ATP-DEPENDENT CLP PROTEASE PROTEOLYTIC SUBUNIT"/>
    <property type="match status" value="1"/>
</dbReference>
<keyword evidence="2 7" id="KW-0963">Cytoplasm</keyword>
<dbReference type="GO" id="GO:0051117">
    <property type="term" value="F:ATPase binding"/>
    <property type="evidence" value="ECO:0007669"/>
    <property type="project" value="TreeGrafter"/>
</dbReference>
<dbReference type="InterPro" id="IPR033135">
    <property type="entry name" value="ClpP_His_AS"/>
</dbReference>
<dbReference type="AlphaFoldDB" id="A0A1H1XVF5"/>
<dbReference type="GO" id="GO:0009368">
    <property type="term" value="C:endopeptidase Clp complex"/>
    <property type="evidence" value="ECO:0007669"/>
    <property type="project" value="TreeGrafter"/>
</dbReference>
<dbReference type="FunFam" id="3.90.226.10:FF:000002">
    <property type="entry name" value="ATP-dependent Clp protease proteolytic subunit"/>
    <property type="match status" value="1"/>
</dbReference>
<dbReference type="NCBIfam" id="NF001368">
    <property type="entry name" value="PRK00277.1"/>
    <property type="match status" value="1"/>
</dbReference>
<dbReference type="GO" id="GO:0006515">
    <property type="term" value="P:protein quality control for misfolded or incompletely synthesized proteins"/>
    <property type="evidence" value="ECO:0007669"/>
    <property type="project" value="TreeGrafter"/>
</dbReference>
<evidence type="ECO:0000313" key="10">
    <source>
        <dbReference type="EMBL" id="SDT13163.1"/>
    </source>
</evidence>
<dbReference type="Proteomes" id="UP000199092">
    <property type="component" value="Chromosome I"/>
</dbReference>
<evidence type="ECO:0000256" key="3">
    <source>
        <dbReference type="ARBA" id="ARBA00022670"/>
    </source>
</evidence>
<dbReference type="SUPFAM" id="SSF52096">
    <property type="entry name" value="ClpP/crotonase"/>
    <property type="match status" value="1"/>
</dbReference>
<evidence type="ECO:0000256" key="8">
    <source>
        <dbReference type="PROSITE-ProRule" id="PRU10086"/>
    </source>
</evidence>
<dbReference type="NCBIfam" id="NF009205">
    <property type="entry name" value="PRK12553.1"/>
    <property type="match status" value="1"/>
</dbReference>
<dbReference type="Gene3D" id="3.90.226.10">
    <property type="entry name" value="2-enoyl-CoA Hydratase, Chain A, domain 1"/>
    <property type="match status" value="1"/>
</dbReference>
<evidence type="ECO:0000256" key="1">
    <source>
        <dbReference type="ARBA" id="ARBA00007039"/>
    </source>
</evidence>
<accession>A0A1H1XVF5</accession>
<name>A0A1H1XVF5_9ACTN</name>
<proteinExistence type="inferred from homology"/>
<gene>
    <name evidence="7" type="primary">clpP</name>
    <name evidence="10" type="ORF">SAMN04488543_3112</name>
</gene>
<dbReference type="STRING" id="546871.SAMN04488543_3112"/>
<evidence type="ECO:0000256" key="6">
    <source>
        <dbReference type="ARBA" id="ARBA00034021"/>
    </source>
</evidence>
<dbReference type="PROSITE" id="PS00382">
    <property type="entry name" value="CLP_PROTEASE_HIS"/>
    <property type="match status" value="1"/>
</dbReference>
<comment type="function">
    <text evidence="7">Cleaves peptides in various proteins in a process that requires ATP hydrolysis. Has a chymotrypsin-like activity. Plays a major role in the degradation of misfolded proteins.</text>
</comment>
<keyword evidence="11" id="KW-1185">Reference proteome</keyword>
<comment type="catalytic activity">
    <reaction evidence="6 7 8">
        <text>Hydrolysis of proteins to small peptides in the presence of ATP and magnesium. alpha-casein is the usual test substrate. In the absence of ATP, only oligopeptides shorter than five residues are hydrolyzed (such as succinyl-Leu-Tyr-|-NHMec, and Leu-Tyr-Leu-|-Tyr-Trp, in which cleavage of the -Tyr-|-Leu- and -Tyr-|-Trp bonds also occurs).</text>
        <dbReference type="EC" id="3.4.21.92"/>
    </reaction>
</comment>
<dbReference type="EMBL" id="LT629749">
    <property type="protein sequence ID" value="SDT13163.1"/>
    <property type="molecule type" value="Genomic_DNA"/>
</dbReference>